<feature type="compositionally biased region" description="Pro residues" evidence="1">
    <location>
        <begin position="42"/>
        <end position="51"/>
    </location>
</feature>
<dbReference type="eggNOG" id="ENOG502QUB2">
    <property type="taxonomic scope" value="Eukaryota"/>
</dbReference>
<organism evidence="2 3">
    <name type="scientific">Eutypa lata (strain UCR-EL1)</name>
    <name type="common">Grapevine dieback disease fungus</name>
    <name type="synonym">Eutypa armeniacae</name>
    <dbReference type="NCBI Taxonomy" id="1287681"/>
    <lineage>
        <taxon>Eukaryota</taxon>
        <taxon>Fungi</taxon>
        <taxon>Dikarya</taxon>
        <taxon>Ascomycota</taxon>
        <taxon>Pezizomycotina</taxon>
        <taxon>Sordariomycetes</taxon>
        <taxon>Xylariomycetidae</taxon>
        <taxon>Xylariales</taxon>
        <taxon>Diatrypaceae</taxon>
        <taxon>Eutypa</taxon>
    </lineage>
</organism>
<dbReference type="GO" id="GO:0005938">
    <property type="term" value="C:cell cortex"/>
    <property type="evidence" value="ECO:0007669"/>
    <property type="project" value="TreeGrafter"/>
</dbReference>
<dbReference type="GO" id="GO:0043332">
    <property type="term" value="C:mating projection tip"/>
    <property type="evidence" value="ECO:0007669"/>
    <property type="project" value="TreeGrafter"/>
</dbReference>
<dbReference type="Proteomes" id="UP000012174">
    <property type="component" value="Unassembled WGS sequence"/>
</dbReference>
<evidence type="ECO:0000313" key="2">
    <source>
        <dbReference type="EMBL" id="EMR65483.1"/>
    </source>
</evidence>
<dbReference type="PANTHER" id="PTHR37271">
    <property type="entry name" value="KARYOGAMY PROTEIN KAR9"/>
    <property type="match status" value="1"/>
</dbReference>
<dbReference type="GO" id="GO:0030473">
    <property type="term" value="P:nuclear migration along microtubule"/>
    <property type="evidence" value="ECO:0007669"/>
    <property type="project" value="TreeGrafter"/>
</dbReference>
<evidence type="ECO:0000313" key="3">
    <source>
        <dbReference type="Proteomes" id="UP000012174"/>
    </source>
</evidence>
<name>M7SM60_EUTLA</name>
<evidence type="ECO:0000256" key="1">
    <source>
        <dbReference type="SAM" id="MobiDB-lite"/>
    </source>
</evidence>
<dbReference type="PANTHER" id="PTHR37271:SF1">
    <property type="entry name" value="KARYOGAMY PROTEIN KAR9"/>
    <property type="match status" value="1"/>
</dbReference>
<dbReference type="GO" id="GO:0005816">
    <property type="term" value="C:spindle pole body"/>
    <property type="evidence" value="ECO:0007669"/>
    <property type="project" value="TreeGrafter"/>
</dbReference>
<dbReference type="GO" id="GO:0051293">
    <property type="term" value="P:establishment of spindle localization"/>
    <property type="evidence" value="ECO:0007669"/>
    <property type="project" value="TreeGrafter"/>
</dbReference>
<dbReference type="InterPro" id="IPR013889">
    <property type="entry name" value="Karyogamy_KAR9"/>
</dbReference>
<dbReference type="GO" id="GO:0031578">
    <property type="term" value="P:mitotic spindle orientation checkpoint signaling"/>
    <property type="evidence" value="ECO:0007669"/>
    <property type="project" value="TreeGrafter"/>
</dbReference>
<feature type="region of interest" description="Disordered" evidence="1">
    <location>
        <begin position="1"/>
        <end position="59"/>
    </location>
</feature>
<keyword evidence="3" id="KW-1185">Reference proteome</keyword>
<accession>M7SM60</accession>
<dbReference type="HOGENOM" id="CLU_1124537_0_0_1"/>
<dbReference type="AlphaFoldDB" id="M7SM60"/>
<dbReference type="STRING" id="1287681.M7SM60"/>
<feature type="compositionally biased region" description="Basic and acidic residues" evidence="1">
    <location>
        <begin position="23"/>
        <end position="36"/>
    </location>
</feature>
<dbReference type="KEGG" id="ela:UCREL1_7532"/>
<dbReference type="Pfam" id="PF08580">
    <property type="entry name" value="KAR9"/>
    <property type="match status" value="1"/>
</dbReference>
<dbReference type="OrthoDB" id="5559380at2759"/>
<sequence>MDTNKYRLPDHTNGNGTKAQLNVRREHLERDVRVLDPESPTAVPPPPPPKDTPPETTAPIEYTPDLPSYFNPLGLQRAGSIYTISRASFANQLAQLTALQLPDADLLSSKVSAIPTAQAAVKALLGAAEQIRGWISKASEVISGLESEDDVEWAAAGGREGYTEVENAIARFEELINVYVSAIEDLQGRDDIAKVSNEDLQRAVMQMESIMNDWGNIRNTLNNAKIQVEIAMEWEELWNMRSRKETG</sequence>
<proteinExistence type="predicted"/>
<reference evidence="3" key="1">
    <citation type="journal article" date="2013" name="Genome Announc.">
        <title>Draft genome sequence of the grapevine dieback fungus Eutypa lata UCR-EL1.</title>
        <authorList>
            <person name="Blanco-Ulate B."/>
            <person name="Rolshausen P.E."/>
            <person name="Cantu D."/>
        </authorList>
    </citation>
    <scope>NUCLEOTIDE SEQUENCE [LARGE SCALE GENOMIC DNA]</scope>
    <source>
        <strain evidence="3">UCR-EL1</strain>
    </source>
</reference>
<feature type="compositionally biased region" description="Basic and acidic residues" evidence="1">
    <location>
        <begin position="1"/>
        <end position="10"/>
    </location>
</feature>
<protein>
    <submittedName>
        <fullName evidence="2">Putative karyogamy protein</fullName>
    </submittedName>
</protein>
<gene>
    <name evidence="2" type="ORF">UCREL1_7532</name>
</gene>
<dbReference type="EMBL" id="KB706861">
    <property type="protein sequence ID" value="EMR65483.1"/>
    <property type="molecule type" value="Genomic_DNA"/>
</dbReference>